<dbReference type="Pfam" id="PF01841">
    <property type="entry name" value="Transglut_core"/>
    <property type="match status" value="1"/>
</dbReference>
<feature type="signal peptide" evidence="1">
    <location>
        <begin position="1"/>
        <end position="19"/>
    </location>
</feature>
<dbReference type="EMBL" id="JAENRR010000078">
    <property type="protein sequence ID" value="MBK3519598.1"/>
    <property type="molecule type" value="Genomic_DNA"/>
</dbReference>
<comment type="caution">
    <text evidence="3">The sequence shown here is derived from an EMBL/GenBank/DDBJ whole genome shotgun (WGS) entry which is preliminary data.</text>
</comment>
<dbReference type="RefSeq" id="WP_200466817.1">
    <property type="nucleotide sequence ID" value="NZ_JAENRR010000078.1"/>
</dbReference>
<name>A0ABS1HQU4_9BACT</name>
<evidence type="ECO:0000313" key="4">
    <source>
        <dbReference type="Proteomes" id="UP000605676"/>
    </source>
</evidence>
<dbReference type="SUPFAM" id="SSF54001">
    <property type="entry name" value="Cysteine proteinases"/>
    <property type="match status" value="1"/>
</dbReference>
<evidence type="ECO:0000313" key="3">
    <source>
        <dbReference type="EMBL" id="MBK3519598.1"/>
    </source>
</evidence>
<proteinExistence type="predicted"/>
<accession>A0ABS1HQU4</accession>
<organism evidence="3 4">
    <name type="scientific">Carboxylicivirga marina</name>
    <dbReference type="NCBI Taxonomy" id="2800988"/>
    <lineage>
        <taxon>Bacteria</taxon>
        <taxon>Pseudomonadati</taxon>
        <taxon>Bacteroidota</taxon>
        <taxon>Bacteroidia</taxon>
        <taxon>Marinilabiliales</taxon>
        <taxon>Marinilabiliaceae</taxon>
        <taxon>Carboxylicivirga</taxon>
    </lineage>
</organism>
<dbReference type="SMART" id="SM00460">
    <property type="entry name" value="TGc"/>
    <property type="match status" value="1"/>
</dbReference>
<dbReference type="InterPro" id="IPR002931">
    <property type="entry name" value="Transglutaminase-like"/>
</dbReference>
<dbReference type="Proteomes" id="UP000605676">
    <property type="component" value="Unassembled WGS sequence"/>
</dbReference>
<protein>
    <recommendedName>
        <fullName evidence="2">Transglutaminase-like domain-containing protein</fullName>
    </recommendedName>
</protein>
<keyword evidence="4" id="KW-1185">Reference proteome</keyword>
<dbReference type="Gene3D" id="3.10.620.30">
    <property type="match status" value="1"/>
</dbReference>
<reference evidence="3 4" key="1">
    <citation type="submission" date="2021-01" db="EMBL/GenBank/DDBJ databases">
        <title>Carboxyliciviraga sp.nov., isolated from coastal sediments.</title>
        <authorList>
            <person name="Lu D."/>
            <person name="Zhang T."/>
        </authorList>
    </citation>
    <scope>NUCLEOTIDE SEQUENCE [LARGE SCALE GENOMIC DNA]</scope>
    <source>
        <strain evidence="3 4">N1Y132</strain>
    </source>
</reference>
<evidence type="ECO:0000259" key="2">
    <source>
        <dbReference type="SMART" id="SM00460"/>
    </source>
</evidence>
<feature type="chain" id="PRO_5046030665" description="Transglutaminase-like domain-containing protein" evidence="1">
    <location>
        <begin position="20"/>
        <end position="323"/>
    </location>
</feature>
<keyword evidence="1" id="KW-0732">Signal</keyword>
<feature type="domain" description="Transglutaminase-like" evidence="2">
    <location>
        <begin position="108"/>
        <end position="175"/>
    </location>
</feature>
<evidence type="ECO:0000256" key="1">
    <source>
        <dbReference type="SAM" id="SignalP"/>
    </source>
</evidence>
<gene>
    <name evidence="3" type="ORF">JIV24_19795</name>
</gene>
<dbReference type="PANTHER" id="PTHR46333">
    <property type="entry name" value="CYTOKINESIS PROTEIN 3"/>
    <property type="match status" value="1"/>
</dbReference>
<sequence>MKTFLLPLILFFGVTFLSAQVDQQIADKIKTYPNSYEHYEPLAEQIKADFKTDEDRAAAIFAWIAFNIQYDVESYYSRHPKSISYSYSSEEERRQIEKQIHEMLAEQTIQEGKGVCQGYSELFRVLCLECGIECEIVSGHSKTMPEEIGRKLAYSDHAWNAVRLNGQWHLLDATWAAGSVNHRFGEFVPKFNPIYYKTKPELFFLNHYPDDTRWLLTRYRESQFVSIPLVHSAYLSKNMKITSPKKGIITKAKGGIIKVEIVTDEVLNSFSYKFSDQRYVEEVNGVRVGDKWVLTIPVGNRKSGYLDIIADFESLVTYKLQLR</sequence>
<dbReference type="InterPro" id="IPR038765">
    <property type="entry name" value="Papain-like_cys_pep_sf"/>
</dbReference>
<dbReference type="InterPro" id="IPR052557">
    <property type="entry name" value="CAP/Cytokinesis_protein"/>
</dbReference>
<dbReference type="PANTHER" id="PTHR46333:SF2">
    <property type="entry name" value="CYTOKINESIS PROTEIN 3"/>
    <property type="match status" value="1"/>
</dbReference>